<sequence length="738" mass="79997">MTVSGSPVPPHAAPVNAVLRRIRGWTCLAGLLTPELAARLRDHGEVAELLAGARGEAVVRVPDARVAADLFVLLDQLALYGGRQLFVTPRGDWEYRLSDASTVAPALPRSLVHDLADQVVPGRVVPYQPWPGRIDRIAVITHDRPDTLAGCLAALHDNLRRFGRQHVDVVVYDDSGPAHRPRVRSVVREAGSAGLRIRYVGPAEKHAVRAAFERSLADGDVDRPVLDRLLGAWRADGSWAGSAAEQRNWAILSAAGRRVLVCDDDVRPAALDVPLPAQRVAAETVVRDVEPTARPDAGTATTGERDARLPAGRLLAGHLTGRSTRAALRPYPTDLLGILEETEPTLVSAAYTGHPDRRSALLLERFFVASERSIDVCDSDPPVRHVRQAALAGGPRKFRGGAFVTSGTDQGVEFAVRHGRNEDFALALSLVVSTGGRLRPRESGAAFLLHERGPRHSGPFLAHREEREGDLVNGLLGDLRRGYAETAPDRFDPDAFRRYGLARLDENLPDATARLAAELFRDGLAYRGRAVAHLRFLSTVESRIGGPAAGRALARLRSRWYADQATPAAALLRAAARLLRERRPLPAPVLSACVQVLVPEGIIAFMDVRSTRRRLRTLTAEERAAAIAVLEREAGWSGGGWAAPLLADAPVTAAELAARVTAKAARTRRLISEIDSELGLAPVPADRPPDERSRAAAVTRFADAVHTRVRDEVRLFLRALPYAYRLRSALPALDGVTR</sequence>
<dbReference type="RefSeq" id="WP_331208276.1">
    <property type="nucleotide sequence ID" value="NZ_JAZGQL010000008.1"/>
</dbReference>
<evidence type="ECO:0000313" key="2">
    <source>
        <dbReference type="Proteomes" id="UP001339911"/>
    </source>
</evidence>
<name>A0ABU7SDI3_9ACTN</name>
<gene>
    <name evidence="1" type="ORF">V1634_14330</name>
</gene>
<dbReference type="InterPro" id="IPR029044">
    <property type="entry name" value="Nucleotide-diphossugar_trans"/>
</dbReference>
<accession>A0ABU7SDI3</accession>
<dbReference type="Proteomes" id="UP001339911">
    <property type="component" value="Unassembled WGS sequence"/>
</dbReference>
<proteinExistence type="predicted"/>
<evidence type="ECO:0000313" key="1">
    <source>
        <dbReference type="EMBL" id="MEE6308002.1"/>
    </source>
</evidence>
<dbReference type="SUPFAM" id="SSF53448">
    <property type="entry name" value="Nucleotide-diphospho-sugar transferases"/>
    <property type="match status" value="1"/>
</dbReference>
<keyword evidence="2" id="KW-1185">Reference proteome</keyword>
<evidence type="ECO:0008006" key="3">
    <source>
        <dbReference type="Google" id="ProtNLM"/>
    </source>
</evidence>
<protein>
    <recommendedName>
        <fullName evidence="3">Glycosyltransferase 2-like domain-containing protein</fullName>
    </recommendedName>
</protein>
<comment type="caution">
    <text evidence="1">The sequence shown here is derived from an EMBL/GenBank/DDBJ whole genome shotgun (WGS) entry which is preliminary data.</text>
</comment>
<dbReference type="EMBL" id="JAZGQL010000008">
    <property type="protein sequence ID" value="MEE6308002.1"/>
    <property type="molecule type" value="Genomic_DNA"/>
</dbReference>
<organism evidence="1 2">
    <name type="scientific">Plantactinospora veratri</name>
    <dbReference type="NCBI Taxonomy" id="1436122"/>
    <lineage>
        <taxon>Bacteria</taxon>
        <taxon>Bacillati</taxon>
        <taxon>Actinomycetota</taxon>
        <taxon>Actinomycetes</taxon>
        <taxon>Micromonosporales</taxon>
        <taxon>Micromonosporaceae</taxon>
        <taxon>Plantactinospora</taxon>
    </lineage>
</organism>
<reference evidence="1 2" key="1">
    <citation type="submission" date="2024-01" db="EMBL/GenBank/DDBJ databases">
        <title>Genome insights into Plantactinospora veratri sp. nov.</title>
        <authorList>
            <person name="Wang L."/>
        </authorList>
    </citation>
    <scope>NUCLEOTIDE SEQUENCE [LARGE SCALE GENOMIC DNA]</scope>
    <source>
        <strain evidence="1 2">NEAU-FHS4</strain>
    </source>
</reference>